<feature type="signal peptide" evidence="2">
    <location>
        <begin position="1"/>
        <end position="20"/>
    </location>
</feature>
<dbReference type="Pfam" id="PF06580">
    <property type="entry name" value="His_kinase"/>
    <property type="match status" value="1"/>
</dbReference>
<keyword evidence="4" id="KW-0808">Transferase</keyword>
<dbReference type="AlphaFoldDB" id="A0A929KZD8"/>
<protein>
    <submittedName>
        <fullName evidence="4">Histidine kinase</fullName>
    </submittedName>
</protein>
<dbReference type="InterPro" id="IPR036890">
    <property type="entry name" value="HATPase_C_sf"/>
</dbReference>
<evidence type="ECO:0000313" key="5">
    <source>
        <dbReference type="Proteomes" id="UP000622475"/>
    </source>
</evidence>
<dbReference type="InterPro" id="IPR010559">
    <property type="entry name" value="Sig_transdc_His_kin_internal"/>
</dbReference>
<keyword evidence="1" id="KW-0812">Transmembrane</keyword>
<dbReference type="GO" id="GO:0000155">
    <property type="term" value="F:phosphorelay sensor kinase activity"/>
    <property type="evidence" value="ECO:0007669"/>
    <property type="project" value="InterPro"/>
</dbReference>
<dbReference type="SUPFAM" id="SSF55874">
    <property type="entry name" value="ATPase domain of HSP90 chaperone/DNA topoisomerase II/histidine kinase"/>
    <property type="match status" value="1"/>
</dbReference>
<dbReference type="Proteomes" id="UP000622475">
    <property type="component" value="Unassembled WGS sequence"/>
</dbReference>
<feature type="chain" id="PRO_5037266328" evidence="2">
    <location>
        <begin position="21"/>
        <end position="584"/>
    </location>
</feature>
<dbReference type="PANTHER" id="PTHR34220">
    <property type="entry name" value="SENSOR HISTIDINE KINASE YPDA"/>
    <property type="match status" value="1"/>
</dbReference>
<evidence type="ECO:0000259" key="3">
    <source>
        <dbReference type="Pfam" id="PF06580"/>
    </source>
</evidence>
<keyword evidence="1" id="KW-1133">Transmembrane helix</keyword>
<evidence type="ECO:0000256" key="1">
    <source>
        <dbReference type="SAM" id="Phobius"/>
    </source>
</evidence>
<dbReference type="Gene3D" id="3.30.565.10">
    <property type="entry name" value="Histidine kinase-like ATPase, C-terminal domain"/>
    <property type="match status" value="1"/>
</dbReference>
<reference evidence="4" key="1">
    <citation type="submission" date="2020-10" db="EMBL/GenBank/DDBJ databases">
        <title>Mucilaginibacter mali sp. nov., isolated from rhizosphere soil of apple orchard.</title>
        <authorList>
            <person name="Lee J.-S."/>
            <person name="Kim H.S."/>
            <person name="Kim J.-S."/>
        </authorList>
    </citation>
    <scope>NUCLEOTIDE SEQUENCE</scope>
    <source>
        <strain evidence="4">KCTC 22746</strain>
    </source>
</reference>
<keyword evidence="5" id="KW-1185">Reference proteome</keyword>
<dbReference type="InterPro" id="IPR050640">
    <property type="entry name" value="Bact_2-comp_sensor_kinase"/>
</dbReference>
<dbReference type="PANTHER" id="PTHR34220:SF7">
    <property type="entry name" value="SENSOR HISTIDINE KINASE YPDA"/>
    <property type="match status" value="1"/>
</dbReference>
<dbReference type="GO" id="GO:0016020">
    <property type="term" value="C:membrane"/>
    <property type="evidence" value="ECO:0007669"/>
    <property type="project" value="InterPro"/>
</dbReference>
<dbReference type="EMBL" id="JADFFL010000002">
    <property type="protein sequence ID" value="MBE9661365.1"/>
    <property type="molecule type" value="Genomic_DNA"/>
</dbReference>
<organism evidence="4 5">
    <name type="scientific">Mucilaginibacter myungsuensis</name>
    <dbReference type="NCBI Taxonomy" id="649104"/>
    <lineage>
        <taxon>Bacteria</taxon>
        <taxon>Pseudomonadati</taxon>
        <taxon>Bacteroidota</taxon>
        <taxon>Sphingobacteriia</taxon>
        <taxon>Sphingobacteriales</taxon>
        <taxon>Sphingobacteriaceae</taxon>
        <taxon>Mucilaginibacter</taxon>
    </lineage>
</organism>
<dbReference type="RefSeq" id="WP_194110557.1">
    <property type="nucleotide sequence ID" value="NZ_JADFFL010000002.1"/>
</dbReference>
<name>A0A929KZD8_9SPHI</name>
<evidence type="ECO:0000256" key="2">
    <source>
        <dbReference type="SAM" id="SignalP"/>
    </source>
</evidence>
<gene>
    <name evidence="4" type="ORF">IRJ16_05675</name>
</gene>
<keyword evidence="2" id="KW-0732">Signal</keyword>
<feature type="domain" description="Signal transduction histidine kinase internal region" evidence="3">
    <location>
        <begin position="388"/>
        <end position="463"/>
    </location>
</feature>
<comment type="caution">
    <text evidence="4">The sequence shown here is derived from an EMBL/GenBank/DDBJ whole genome shotgun (WGS) entry which is preliminary data.</text>
</comment>
<keyword evidence="1" id="KW-0472">Membrane</keyword>
<feature type="transmembrane region" description="Helical" evidence="1">
    <location>
        <begin position="346"/>
        <end position="367"/>
    </location>
</feature>
<proteinExistence type="predicted"/>
<accession>A0A929KZD8</accession>
<keyword evidence="4" id="KW-0418">Kinase</keyword>
<evidence type="ECO:0000313" key="4">
    <source>
        <dbReference type="EMBL" id="MBE9661365.1"/>
    </source>
</evidence>
<sequence>MRTNIILTILICAICLSASGKQGPVANAPFTEVIVKKKVAGKVCDTCSIAYALDAEPAFSYVITGAGHTPQRFSRQFRDIKAVYSGKSFNSTTHIVSGKNIGITFLPTFIRQGGKKIQLYRNLGQEDLEDMEFSAEQNGKVIKQWTSLSSLDEPRDHIIFGTRERTGESGRVPWQRTYYAGVFDLDIKDQLTITIRNIKTQKEVHIISVLRAEDKATNFVYYQLSLSGDQLSANIQDVLNTRSGKTMHEFERGDSSVLFSKHHNAIGIIRYIGLDKGDDVEYATQKTPYNWRSVNALDPGNGAYVVLGNDLKAGKDHPVYLRYKSQPETIHAITIRVKAIPFRMPWGKIAGVCIFLLVVVGIVSYLLHIRNKRRLATLKLKNADTETRLSLLSGQLNPHFLYNSLTAIQGTIYSHDPGHANAYIGDLAAFMRNVIDNGKKEFVSLPEELKIEEDYLKLEQQRATFAYNITLAPGLDASQIDMPPLLLQPVLENSLRHAFPVGHPDPELAIDISRTGADLHIEITDNGGTPWDTDNIKEGHGRSLTRKRMAVYNEKLEDMPVTMRTCYNADKGTVTTFTFTNWLA</sequence>